<comment type="caution">
    <text evidence="2">The sequence shown here is derived from an EMBL/GenBank/DDBJ whole genome shotgun (WGS) entry which is preliminary data.</text>
</comment>
<gene>
    <name evidence="2" type="ORF">GIB67_023030</name>
</gene>
<dbReference type="OrthoDB" id="8954335at2759"/>
<evidence type="ECO:0000259" key="1">
    <source>
        <dbReference type="Pfam" id="PF11886"/>
    </source>
</evidence>
<dbReference type="Proteomes" id="UP000541444">
    <property type="component" value="Unassembled WGS sequence"/>
</dbReference>
<name>A0A7J7P2L1_9MAGN</name>
<dbReference type="AlphaFoldDB" id="A0A7J7P2L1"/>
<evidence type="ECO:0000313" key="2">
    <source>
        <dbReference type="EMBL" id="KAF6173671.1"/>
    </source>
</evidence>
<accession>A0A7J7P2L1</accession>
<organism evidence="2 3">
    <name type="scientific">Kingdonia uniflora</name>
    <dbReference type="NCBI Taxonomy" id="39325"/>
    <lineage>
        <taxon>Eukaryota</taxon>
        <taxon>Viridiplantae</taxon>
        <taxon>Streptophyta</taxon>
        <taxon>Embryophyta</taxon>
        <taxon>Tracheophyta</taxon>
        <taxon>Spermatophyta</taxon>
        <taxon>Magnoliopsida</taxon>
        <taxon>Ranunculales</taxon>
        <taxon>Circaeasteraceae</taxon>
        <taxon>Kingdonia</taxon>
    </lineage>
</organism>
<proteinExistence type="predicted"/>
<evidence type="ECO:0000313" key="3">
    <source>
        <dbReference type="Proteomes" id="UP000541444"/>
    </source>
</evidence>
<feature type="domain" description="Translocase of chloroplast 159/132 membrane anchor" evidence="1">
    <location>
        <begin position="9"/>
        <end position="256"/>
    </location>
</feature>
<reference evidence="2 3" key="1">
    <citation type="journal article" date="2020" name="IScience">
        <title>Genome Sequencing of the Endangered Kingdonia uniflora (Circaeasteraceae, Ranunculales) Reveals Potential Mechanisms of Evolutionary Specialization.</title>
        <authorList>
            <person name="Sun Y."/>
            <person name="Deng T."/>
            <person name="Zhang A."/>
            <person name="Moore M.J."/>
            <person name="Landis J.B."/>
            <person name="Lin N."/>
            <person name="Zhang H."/>
            <person name="Zhang X."/>
            <person name="Huang J."/>
            <person name="Zhang X."/>
            <person name="Sun H."/>
            <person name="Wang H."/>
        </authorList>
    </citation>
    <scope>NUCLEOTIDE SEQUENCE [LARGE SCALE GENOMIC DNA]</scope>
    <source>
        <strain evidence="2">TB1705</strain>
        <tissue evidence="2">Leaf</tissue>
    </source>
</reference>
<sequence>MKVAVNILNHAFRYRFLEPTSQLLSRPVLDTHGWDHDCGYDGVSIEDNIAIASRFPAGVAVQITKDKKEFNLHLDSSIAAKHGENGSSLAGFDIQMIGKQLAYIVRGEAKVKNVKRNNMTGGVSVTFLGENVATGLKIEDQISIGKRLTLVGSTGTIRSKGDAAYGSNLEVRIKEKDYPIGQDQSTLGLSLMKWRGDLAIGANFQSQIALGRGSKISVRVGLNNKLSGQITVRTSSSEQLQLALVGILPIAISIYRSIWPAAVLWRIQKMAFVLLVDGSSVAFLVLAGEVKKLATLLDDGQDALTEQLDCIRG</sequence>
<keyword evidence="3" id="KW-1185">Reference proteome</keyword>
<protein>
    <recommendedName>
        <fullName evidence="1">Translocase of chloroplast 159/132 membrane anchor domain-containing protein</fullName>
    </recommendedName>
</protein>
<dbReference type="EMBL" id="JACGCM010000333">
    <property type="protein sequence ID" value="KAF6173671.1"/>
    <property type="molecule type" value="Genomic_DNA"/>
</dbReference>
<dbReference type="Pfam" id="PF11886">
    <property type="entry name" value="TOC159_MAD"/>
    <property type="match status" value="1"/>
</dbReference>
<dbReference type="InterPro" id="IPR024283">
    <property type="entry name" value="TOC159_MAD"/>
</dbReference>